<proteinExistence type="predicted"/>
<evidence type="ECO:0000313" key="2">
    <source>
        <dbReference type="Proteomes" id="UP001159427"/>
    </source>
</evidence>
<name>A0ABN8S997_9CNID</name>
<comment type="caution">
    <text evidence="1">The sequence shown here is derived from an EMBL/GenBank/DDBJ whole genome shotgun (WGS) entry which is preliminary data.</text>
</comment>
<dbReference type="EMBL" id="CALNXI010002332">
    <property type="protein sequence ID" value="CAH3186394.1"/>
    <property type="molecule type" value="Genomic_DNA"/>
</dbReference>
<reference evidence="1 2" key="1">
    <citation type="submission" date="2022-05" db="EMBL/GenBank/DDBJ databases">
        <authorList>
            <consortium name="Genoscope - CEA"/>
            <person name="William W."/>
        </authorList>
    </citation>
    <scope>NUCLEOTIDE SEQUENCE [LARGE SCALE GENOMIC DNA]</scope>
</reference>
<sequence length="120" mass="13301">NVPFVIVGDDIFPLKPWLMKPYPGKNLDQANVALVEKIVQATICLHNYLRFTESANYTPAGFVDCEDSSGNIIPGDWRSEVSSDEGGLRHLNQIGGNRYTFEAGRAGDDFKSYFNSPEGE</sequence>
<feature type="non-terminal residue" evidence="1">
    <location>
        <position position="120"/>
    </location>
</feature>
<organism evidence="1 2">
    <name type="scientific">Porites evermanni</name>
    <dbReference type="NCBI Taxonomy" id="104178"/>
    <lineage>
        <taxon>Eukaryota</taxon>
        <taxon>Metazoa</taxon>
        <taxon>Cnidaria</taxon>
        <taxon>Anthozoa</taxon>
        <taxon>Hexacorallia</taxon>
        <taxon>Scleractinia</taxon>
        <taxon>Fungiina</taxon>
        <taxon>Poritidae</taxon>
        <taxon>Porites</taxon>
    </lineage>
</organism>
<gene>
    <name evidence="1" type="ORF">PEVE_00016863</name>
</gene>
<evidence type="ECO:0000313" key="1">
    <source>
        <dbReference type="EMBL" id="CAH3186394.1"/>
    </source>
</evidence>
<keyword evidence="2" id="KW-1185">Reference proteome</keyword>
<protein>
    <submittedName>
        <fullName evidence="1">Uncharacterized protein</fullName>
    </submittedName>
</protein>
<dbReference type="Proteomes" id="UP001159427">
    <property type="component" value="Unassembled WGS sequence"/>
</dbReference>
<accession>A0ABN8S997</accession>
<feature type="non-terminal residue" evidence="1">
    <location>
        <position position="1"/>
    </location>
</feature>